<gene>
    <name evidence="2" type="ORF">EDB81DRAFT_932956</name>
</gene>
<dbReference type="AlphaFoldDB" id="A0A9P9J3J3"/>
<dbReference type="SUPFAM" id="SSF51695">
    <property type="entry name" value="PLC-like phosphodiesterases"/>
    <property type="match status" value="1"/>
</dbReference>
<dbReference type="GO" id="GO:0008081">
    <property type="term" value="F:phosphoric diester hydrolase activity"/>
    <property type="evidence" value="ECO:0007669"/>
    <property type="project" value="InterPro"/>
</dbReference>
<keyword evidence="3" id="KW-1185">Reference proteome</keyword>
<sequence length="654" mass="73699">MSQTKVKNISLRRLVPLLGVLVGIVDGLPTRIRLSPNPDATAISFIESQAEVIRDHSGAAQLGHRVELLIDTNEETKAIEQRVPRTFGRSDPIPTGFVLDTAASHTRLPEPDRVDRTYMLAPDIPAIDDPSTFLGPESEATLKQKQQPHYERQPEEEDKKLSKRWVGPEGRPVTDDSTIITLINATPYRWRKGYSHSYQLEKWEERFPRYIEPGRSERVFSDRVGGLSPWDSAGEVVYHIEGTSKPMSFMIERRSGKTKQFRVQWLEEFVTHGSQQYTQMGLGFHPFPGGSVFMLGGKEGDFITTAPPEGWMQNLLPDIGHLTLREIVLPRTHHSGMYKGTERIGIAPAASTLTQTKDVSWQLEGLGIRVLDLRPILYEGKFRAGHGASVLGEWNGWFGESLEDIARAVGEFHRHYPGEMVIIDIPAFDTGKVGNRGIKPLNDDEIQAIYRILVNYARPFKLPDNTDITKWPLSRFIGDKKGGTIIRVSPSWAEKKNFPGGASGLVSDRNFPMNHRWSEKEDGDELFADQIKYLRHHRPSRQSRIFHSDWVITLSDAQAVFPTQKLTKRALYTYAGLYQDLWNATSDSLYPNWIAMDNVHSAELTTFVMILNKCFVARQCGSMGGKVKQMEGKVNKGKGIKGKNTKVKNAKVNG</sequence>
<organism evidence="2 3">
    <name type="scientific">Dactylonectria macrodidyma</name>
    <dbReference type="NCBI Taxonomy" id="307937"/>
    <lineage>
        <taxon>Eukaryota</taxon>
        <taxon>Fungi</taxon>
        <taxon>Dikarya</taxon>
        <taxon>Ascomycota</taxon>
        <taxon>Pezizomycotina</taxon>
        <taxon>Sordariomycetes</taxon>
        <taxon>Hypocreomycetidae</taxon>
        <taxon>Hypocreales</taxon>
        <taxon>Nectriaceae</taxon>
        <taxon>Dactylonectria</taxon>
    </lineage>
</organism>
<dbReference type="InterPro" id="IPR051057">
    <property type="entry name" value="PI-PLC_domain"/>
</dbReference>
<dbReference type="GO" id="GO:0006629">
    <property type="term" value="P:lipid metabolic process"/>
    <property type="evidence" value="ECO:0007669"/>
    <property type="project" value="InterPro"/>
</dbReference>
<dbReference type="InterPro" id="IPR017946">
    <property type="entry name" value="PLC-like_Pdiesterase_TIM-brl"/>
</dbReference>
<evidence type="ECO:0000256" key="1">
    <source>
        <dbReference type="SAM" id="MobiDB-lite"/>
    </source>
</evidence>
<evidence type="ECO:0000313" key="3">
    <source>
        <dbReference type="Proteomes" id="UP000738349"/>
    </source>
</evidence>
<feature type="region of interest" description="Disordered" evidence="1">
    <location>
        <begin position="141"/>
        <end position="170"/>
    </location>
</feature>
<reference evidence="2" key="1">
    <citation type="journal article" date="2021" name="Nat. Commun.">
        <title>Genetic determinants of endophytism in the Arabidopsis root mycobiome.</title>
        <authorList>
            <person name="Mesny F."/>
            <person name="Miyauchi S."/>
            <person name="Thiergart T."/>
            <person name="Pickel B."/>
            <person name="Atanasova L."/>
            <person name="Karlsson M."/>
            <person name="Huettel B."/>
            <person name="Barry K.W."/>
            <person name="Haridas S."/>
            <person name="Chen C."/>
            <person name="Bauer D."/>
            <person name="Andreopoulos W."/>
            <person name="Pangilinan J."/>
            <person name="LaButti K."/>
            <person name="Riley R."/>
            <person name="Lipzen A."/>
            <person name="Clum A."/>
            <person name="Drula E."/>
            <person name="Henrissat B."/>
            <person name="Kohler A."/>
            <person name="Grigoriev I.V."/>
            <person name="Martin F.M."/>
            <person name="Hacquard S."/>
        </authorList>
    </citation>
    <scope>NUCLEOTIDE SEQUENCE</scope>
    <source>
        <strain evidence="2">MPI-CAGE-AT-0147</strain>
    </source>
</reference>
<dbReference type="PANTHER" id="PTHR13593:SF143">
    <property type="entry name" value="PHOSPHATIDYLINOSITOL-SPECIFIC PHOSPHOLIPASE C X DOMAIN-CONTAINING PROTEIN"/>
    <property type="match status" value="1"/>
</dbReference>
<dbReference type="PANTHER" id="PTHR13593">
    <property type="match status" value="1"/>
</dbReference>
<dbReference type="Proteomes" id="UP000738349">
    <property type="component" value="Unassembled WGS sequence"/>
</dbReference>
<accession>A0A9P9J3J3</accession>
<dbReference type="Gene3D" id="3.20.20.190">
    <property type="entry name" value="Phosphatidylinositol (PI) phosphodiesterase"/>
    <property type="match status" value="1"/>
</dbReference>
<dbReference type="OrthoDB" id="1046782at2759"/>
<evidence type="ECO:0000313" key="2">
    <source>
        <dbReference type="EMBL" id="KAH7148549.1"/>
    </source>
</evidence>
<protein>
    <submittedName>
        <fullName evidence="2">PLC-like phosphodiesterase</fullName>
    </submittedName>
</protein>
<comment type="caution">
    <text evidence="2">The sequence shown here is derived from an EMBL/GenBank/DDBJ whole genome shotgun (WGS) entry which is preliminary data.</text>
</comment>
<proteinExistence type="predicted"/>
<dbReference type="EMBL" id="JAGMUV010000007">
    <property type="protein sequence ID" value="KAH7148549.1"/>
    <property type="molecule type" value="Genomic_DNA"/>
</dbReference>
<feature type="compositionally biased region" description="Basic and acidic residues" evidence="1">
    <location>
        <begin position="148"/>
        <end position="160"/>
    </location>
</feature>
<name>A0A9P9J3J3_9HYPO</name>